<dbReference type="EMBL" id="LXQA010721406">
    <property type="protein sequence ID" value="MCI67667.1"/>
    <property type="molecule type" value="Genomic_DNA"/>
</dbReference>
<keyword evidence="2" id="KW-1185">Reference proteome</keyword>
<dbReference type="AlphaFoldDB" id="A0A392U4L3"/>
<comment type="caution">
    <text evidence="1">The sequence shown here is derived from an EMBL/GenBank/DDBJ whole genome shotgun (WGS) entry which is preliminary data.</text>
</comment>
<sequence>MRLVDSGSSADIMYWDAYIRLQNIELHGRLF</sequence>
<protein>
    <submittedName>
        <fullName evidence="1">Uncharacterized protein</fullName>
    </submittedName>
</protein>
<feature type="non-terminal residue" evidence="1">
    <location>
        <position position="31"/>
    </location>
</feature>
<accession>A0A392U4L3</accession>
<evidence type="ECO:0000313" key="2">
    <source>
        <dbReference type="Proteomes" id="UP000265520"/>
    </source>
</evidence>
<proteinExistence type="predicted"/>
<organism evidence="1 2">
    <name type="scientific">Trifolium medium</name>
    <dbReference type="NCBI Taxonomy" id="97028"/>
    <lineage>
        <taxon>Eukaryota</taxon>
        <taxon>Viridiplantae</taxon>
        <taxon>Streptophyta</taxon>
        <taxon>Embryophyta</taxon>
        <taxon>Tracheophyta</taxon>
        <taxon>Spermatophyta</taxon>
        <taxon>Magnoliopsida</taxon>
        <taxon>eudicotyledons</taxon>
        <taxon>Gunneridae</taxon>
        <taxon>Pentapetalae</taxon>
        <taxon>rosids</taxon>
        <taxon>fabids</taxon>
        <taxon>Fabales</taxon>
        <taxon>Fabaceae</taxon>
        <taxon>Papilionoideae</taxon>
        <taxon>50 kb inversion clade</taxon>
        <taxon>NPAAA clade</taxon>
        <taxon>Hologalegina</taxon>
        <taxon>IRL clade</taxon>
        <taxon>Trifolieae</taxon>
        <taxon>Trifolium</taxon>
    </lineage>
</organism>
<evidence type="ECO:0000313" key="1">
    <source>
        <dbReference type="EMBL" id="MCI67667.1"/>
    </source>
</evidence>
<dbReference type="Proteomes" id="UP000265520">
    <property type="component" value="Unassembled WGS sequence"/>
</dbReference>
<name>A0A392U4L3_9FABA</name>
<reference evidence="1 2" key="1">
    <citation type="journal article" date="2018" name="Front. Plant Sci.">
        <title>Red Clover (Trifolium pratense) and Zigzag Clover (T. medium) - A Picture of Genomic Similarities and Differences.</title>
        <authorList>
            <person name="Dluhosova J."/>
            <person name="Istvanek J."/>
            <person name="Nedelnik J."/>
            <person name="Repkova J."/>
        </authorList>
    </citation>
    <scope>NUCLEOTIDE SEQUENCE [LARGE SCALE GENOMIC DNA]</scope>
    <source>
        <strain evidence="2">cv. 10/8</strain>
        <tissue evidence="1">Leaf</tissue>
    </source>
</reference>